<dbReference type="OrthoDB" id="409449at2759"/>
<proteinExistence type="predicted"/>
<dbReference type="AlphaFoldDB" id="A0A2H9TGZ2"/>
<comment type="caution">
    <text evidence="1">The sequence shown here is derived from an EMBL/GenBank/DDBJ whole genome shotgun (WGS) entry which is preliminary data.</text>
</comment>
<sequence>MDSEGGEYHSCAFTLGERRVLFRAAKITPRKDGQFVTLWRRSSRGVTEPFGGDCGYDLVIISVQKDKQVGQFVFSKSVMIEQGIFSSVKTGGKRGFRVYPPWDRTTSKQATLTKKWQSAFFIALPEESAASIDKSLAAKLFY</sequence>
<dbReference type="Gene3D" id="3.40.1350.140">
    <property type="entry name" value="MepB-like"/>
    <property type="match status" value="1"/>
</dbReference>
<evidence type="ECO:0000313" key="1">
    <source>
        <dbReference type="EMBL" id="PJF17011.1"/>
    </source>
</evidence>
<dbReference type="InterPro" id="IPR011235">
    <property type="entry name" value="MepB-like"/>
</dbReference>
<protein>
    <recommendedName>
        <fullName evidence="3">MepB protein</fullName>
    </recommendedName>
</protein>
<dbReference type="Proteomes" id="UP000240830">
    <property type="component" value="Unassembled WGS sequence"/>
</dbReference>
<accession>A0A2H9TGZ2</accession>
<keyword evidence="2" id="KW-1185">Reference proteome</keyword>
<dbReference type="Pfam" id="PF08877">
    <property type="entry name" value="MepB-like"/>
    <property type="match status" value="1"/>
</dbReference>
<organism evidence="1 2">
    <name type="scientific">Paramicrosporidium saccamoebae</name>
    <dbReference type="NCBI Taxonomy" id="1246581"/>
    <lineage>
        <taxon>Eukaryota</taxon>
        <taxon>Fungi</taxon>
        <taxon>Fungi incertae sedis</taxon>
        <taxon>Cryptomycota</taxon>
        <taxon>Cryptomycota incertae sedis</taxon>
        <taxon>Paramicrosporidium</taxon>
    </lineage>
</organism>
<dbReference type="PIRSF" id="PIRSF032285">
    <property type="entry name" value="UCP032285"/>
    <property type="match status" value="1"/>
</dbReference>
<evidence type="ECO:0000313" key="2">
    <source>
        <dbReference type="Proteomes" id="UP000240830"/>
    </source>
</evidence>
<evidence type="ECO:0008006" key="3">
    <source>
        <dbReference type="Google" id="ProtNLM"/>
    </source>
</evidence>
<gene>
    <name evidence="1" type="ORF">PSACC_03174</name>
</gene>
<dbReference type="InterPro" id="IPR038231">
    <property type="entry name" value="MepB-like_sf"/>
</dbReference>
<name>A0A2H9TGZ2_9FUNG</name>
<reference evidence="1 2" key="1">
    <citation type="submission" date="2016-10" db="EMBL/GenBank/DDBJ databases">
        <title>The genome of Paramicrosporidium saccamoebae is the missing link in understanding Cryptomycota and Microsporidia evolution.</title>
        <authorList>
            <person name="Quandt C.A."/>
            <person name="Beaudet D."/>
            <person name="Corsaro D."/>
            <person name="Michel R."/>
            <person name="Corradi N."/>
            <person name="James T."/>
        </authorList>
    </citation>
    <scope>NUCLEOTIDE SEQUENCE [LARGE SCALE GENOMIC DNA]</scope>
    <source>
        <strain evidence="1 2">KSL3</strain>
    </source>
</reference>
<dbReference type="EMBL" id="MTSL01000198">
    <property type="protein sequence ID" value="PJF17011.1"/>
    <property type="molecule type" value="Genomic_DNA"/>
</dbReference>